<gene>
    <name evidence="2" type="ORF">OCS_04004</name>
</gene>
<evidence type="ECO:0000313" key="2">
    <source>
        <dbReference type="EMBL" id="EQL00284.1"/>
    </source>
</evidence>
<sequence length="59" mass="6466">MGALDSALLNARGMTKPLTPLPADADADADAEKRGPGLRGTNLHGGRRYGDFWRRLRCW</sequence>
<dbReference type="AlphaFoldDB" id="T5ACH2"/>
<evidence type="ECO:0000313" key="3">
    <source>
        <dbReference type="Proteomes" id="UP000019374"/>
    </source>
</evidence>
<feature type="region of interest" description="Disordered" evidence="1">
    <location>
        <begin position="15"/>
        <end position="45"/>
    </location>
</feature>
<dbReference type="EMBL" id="KE652859">
    <property type="protein sequence ID" value="EQL00284.1"/>
    <property type="molecule type" value="Genomic_DNA"/>
</dbReference>
<evidence type="ECO:0000256" key="1">
    <source>
        <dbReference type="SAM" id="MobiDB-lite"/>
    </source>
</evidence>
<dbReference type="Proteomes" id="UP000019374">
    <property type="component" value="Unassembled WGS sequence"/>
</dbReference>
<accession>T5ACH2</accession>
<proteinExistence type="predicted"/>
<organism evidence="2 3">
    <name type="scientific">Ophiocordyceps sinensis (strain Co18 / CGMCC 3.14243)</name>
    <name type="common">Yarsagumba caterpillar fungus</name>
    <name type="synonym">Hirsutella sinensis</name>
    <dbReference type="NCBI Taxonomy" id="911162"/>
    <lineage>
        <taxon>Eukaryota</taxon>
        <taxon>Fungi</taxon>
        <taxon>Dikarya</taxon>
        <taxon>Ascomycota</taxon>
        <taxon>Pezizomycotina</taxon>
        <taxon>Sordariomycetes</taxon>
        <taxon>Hypocreomycetidae</taxon>
        <taxon>Hypocreales</taxon>
        <taxon>Ophiocordycipitaceae</taxon>
        <taxon>Ophiocordyceps</taxon>
    </lineage>
</organism>
<dbReference type="HOGENOM" id="CLU_2961412_0_0_1"/>
<protein>
    <submittedName>
        <fullName evidence="2">Uncharacterized protein</fullName>
    </submittedName>
</protein>
<reference evidence="2 3" key="1">
    <citation type="journal article" date="2013" name="Chin. Sci. Bull.">
        <title>Genome survey uncovers the secrets of sex and lifestyle in caterpillar fungus.</title>
        <authorList>
            <person name="Hu X."/>
            <person name="Zhang Y."/>
            <person name="Xiao G."/>
            <person name="Zheng P."/>
            <person name="Xia Y."/>
            <person name="Zhang X."/>
            <person name="St Leger R.J."/>
            <person name="Liu X."/>
            <person name="Wang C."/>
        </authorList>
    </citation>
    <scope>NUCLEOTIDE SEQUENCE [LARGE SCALE GENOMIC DNA]</scope>
    <source>
        <strain evidence="3">Co18 / CGMCC 3.14243</strain>
        <tissue evidence="2">Fruit-body</tissue>
    </source>
</reference>
<name>T5ACH2_OPHSC</name>